<keyword evidence="3" id="KW-1185">Reference proteome</keyword>
<reference evidence="3" key="1">
    <citation type="submission" date="2016-10" db="EMBL/GenBank/DDBJ databases">
        <authorList>
            <person name="Varghese N."/>
            <person name="Submissions S."/>
        </authorList>
    </citation>
    <scope>NUCLEOTIDE SEQUENCE [LARGE SCALE GENOMIC DNA]</scope>
    <source>
        <strain evidence="3">DSM 16477</strain>
    </source>
</reference>
<dbReference type="Proteomes" id="UP000199399">
    <property type="component" value="Unassembled WGS sequence"/>
</dbReference>
<keyword evidence="1" id="KW-0472">Membrane</keyword>
<proteinExistence type="predicted"/>
<dbReference type="RefSeq" id="WP_139186627.1">
    <property type="nucleotide sequence ID" value="NZ_FNBP01000004.1"/>
</dbReference>
<keyword evidence="1" id="KW-0812">Transmembrane</keyword>
<protein>
    <submittedName>
        <fullName evidence="2">Uncharacterized protein</fullName>
    </submittedName>
</protein>
<gene>
    <name evidence="2" type="ORF">SAMN04489759_104369</name>
</gene>
<organism evidence="2 3">
    <name type="scientific">Sulfitobacter delicatus</name>
    <dbReference type="NCBI Taxonomy" id="218672"/>
    <lineage>
        <taxon>Bacteria</taxon>
        <taxon>Pseudomonadati</taxon>
        <taxon>Pseudomonadota</taxon>
        <taxon>Alphaproteobacteria</taxon>
        <taxon>Rhodobacterales</taxon>
        <taxon>Roseobacteraceae</taxon>
        <taxon>Sulfitobacter</taxon>
    </lineage>
</organism>
<accession>A0A1G7RFS8</accession>
<dbReference type="AlphaFoldDB" id="A0A1G7RFS8"/>
<sequence>MEVLSNMLAIDFFVSVFSGVLASLIVLFAAYFLFERRFQKYLNEHFDQLKEPTRQVLFERLVRETLFITTCCDRMVSFSEEERLIGEDGCCIVDAPVLNDRYHVNLGWAYMSSIHFNEQLSLFSGTLDHEKVKKLSEISFGVSQLRQTLNYLRQYDEGFIDSLDFFAPQDDDFAEPPSLSKISADSFEAAQIDFLGQEFRVIKSVKELSDRDTIWKKYFAVNIHSLLWDATRLCLLLEDFARSMQFSVEKVEAEMREEGLEVFRIADRKSIIESKRNAIVDEGLYLVKHVQRPMKIKSQPPIDLSEG</sequence>
<evidence type="ECO:0000256" key="1">
    <source>
        <dbReference type="SAM" id="Phobius"/>
    </source>
</evidence>
<evidence type="ECO:0000313" key="3">
    <source>
        <dbReference type="Proteomes" id="UP000199399"/>
    </source>
</evidence>
<evidence type="ECO:0000313" key="2">
    <source>
        <dbReference type="EMBL" id="SDG09613.1"/>
    </source>
</evidence>
<dbReference type="EMBL" id="FNBP01000004">
    <property type="protein sequence ID" value="SDG09613.1"/>
    <property type="molecule type" value="Genomic_DNA"/>
</dbReference>
<feature type="transmembrane region" description="Helical" evidence="1">
    <location>
        <begin position="12"/>
        <end position="34"/>
    </location>
</feature>
<name>A0A1G7RFS8_9RHOB</name>
<keyword evidence="1" id="KW-1133">Transmembrane helix</keyword>